<organism evidence="2 3">
    <name type="scientific">Streptomyces mooreae</name>
    <dbReference type="NCBI Taxonomy" id="3075523"/>
    <lineage>
        <taxon>Bacteria</taxon>
        <taxon>Bacillati</taxon>
        <taxon>Actinomycetota</taxon>
        <taxon>Actinomycetes</taxon>
        <taxon>Kitasatosporales</taxon>
        <taxon>Streptomycetaceae</taxon>
        <taxon>Streptomyces</taxon>
    </lineage>
</organism>
<dbReference type="RefSeq" id="WP_311626908.1">
    <property type="nucleotide sequence ID" value="NZ_JAVRFE010000053.1"/>
</dbReference>
<dbReference type="Proteomes" id="UP001180551">
    <property type="component" value="Unassembled WGS sequence"/>
</dbReference>
<feature type="signal peptide" evidence="1">
    <location>
        <begin position="1"/>
        <end position="30"/>
    </location>
</feature>
<name>A0ABU2TG50_9ACTN</name>
<comment type="caution">
    <text evidence="2">The sequence shown here is derived from an EMBL/GenBank/DDBJ whole genome shotgun (WGS) entry which is preliminary data.</text>
</comment>
<evidence type="ECO:0000313" key="2">
    <source>
        <dbReference type="EMBL" id="MDT0459918.1"/>
    </source>
</evidence>
<keyword evidence="1" id="KW-0732">Signal</keyword>
<gene>
    <name evidence="2" type="ORF">RM550_30055</name>
</gene>
<sequence>MMKSKLALSLGAAILGTASAGLISPTPAAAAGYEHFEQVTCWNMKYTHTSWTGSCSVPFGHARAVAECADGKIRKGAWTGRGSWKFGMSCGKSRMGGMNVEARSK</sequence>
<reference evidence="2" key="1">
    <citation type="submission" date="2024-05" db="EMBL/GenBank/DDBJ databases">
        <title>30 novel species of actinomycetes from the DSMZ collection.</title>
        <authorList>
            <person name="Nouioui I."/>
        </authorList>
    </citation>
    <scope>NUCLEOTIDE SEQUENCE</scope>
    <source>
        <strain evidence="2">DSM 41527</strain>
    </source>
</reference>
<evidence type="ECO:0000256" key="1">
    <source>
        <dbReference type="SAM" id="SignalP"/>
    </source>
</evidence>
<dbReference type="EMBL" id="JAVRFE010000053">
    <property type="protein sequence ID" value="MDT0459918.1"/>
    <property type="molecule type" value="Genomic_DNA"/>
</dbReference>
<keyword evidence="3" id="KW-1185">Reference proteome</keyword>
<protein>
    <submittedName>
        <fullName evidence="2">Uncharacterized protein</fullName>
    </submittedName>
</protein>
<accession>A0ABU2TG50</accession>
<evidence type="ECO:0000313" key="3">
    <source>
        <dbReference type="Proteomes" id="UP001180551"/>
    </source>
</evidence>
<feature type="chain" id="PRO_5046039565" evidence="1">
    <location>
        <begin position="31"/>
        <end position="105"/>
    </location>
</feature>
<proteinExistence type="predicted"/>